<evidence type="ECO:0000256" key="1">
    <source>
        <dbReference type="ARBA" id="ARBA00004141"/>
    </source>
</evidence>
<keyword evidence="8" id="KW-1185">Reference proteome</keyword>
<feature type="compositionally biased region" description="Low complexity" evidence="5">
    <location>
        <begin position="72"/>
        <end position="104"/>
    </location>
</feature>
<dbReference type="EMBL" id="JAPDMQ010000131">
    <property type="protein sequence ID" value="KAK0533761.1"/>
    <property type="molecule type" value="Genomic_DNA"/>
</dbReference>
<feature type="region of interest" description="Disordered" evidence="5">
    <location>
        <begin position="1"/>
        <end position="146"/>
    </location>
</feature>
<protein>
    <submittedName>
        <fullName evidence="7">Uncharacterized protein</fullName>
    </submittedName>
</protein>
<feature type="transmembrane region" description="Helical" evidence="6">
    <location>
        <begin position="223"/>
        <end position="240"/>
    </location>
</feature>
<dbReference type="GO" id="GO:0016020">
    <property type="term" value="C:membrane"/>
    <property type="evidence" value="ECO:0007669"/>
    <property type="project" value="UniProtKB-SubCell"/>
</dbReference>
<evidence type="ECO:0000256" key="4">
    <source>
        <dbReference type="ARBA" id="ARBA00023136"/>
    </source>
</evidence>
<reference evidence="7" key="1">
    <citation type="journal article" date="2023" name="PhytoFront">
        <title>Draft Genome Resources of Seven Strains of Tilletia horrida, Causal Agent of Kernel Smut of Rice.</title>
        <authorList>
            <person name="Khanal S."/>
            <person name="Antony Babu S."/>
            <person name="Zhou X.G."/>
        </authorList>
    </citation>
    <scope>NUCLEOTIDE SEQUENCE</scope>
    <source>
        <strain evidence="7">TX3</strain>
    </source>
</reference>
<dbReference type="PANTHER" id="PTHR36460:SF1">
    <property type="entry name" value="UPF0132 DOMAIN PROTEIN (AFU_ORTHOLOGUE AFUA_3G10255)"/>
    <property type="match status" value="1"/>
</dbReference>
<comment type="caution">
    <text evidence="7">The sequence shown here is derived from an EMBL/GenBank/DDBJ whole genome shotgun (WGS) entry which is preliminary data.</text>
</comment>
<sequence>MASASPYYLGDTRPPPGPAGSGSSAPSAAPAATSAAASSTPRPYSYDDGDDDYDDEGYGGRGALGGTGGAGSAAAQLQSYQSGSHRPAGFSSSSPSSSHPPASRHLGPQTGFGGGIRLPPGPSGNPVLFDSSNSSSNNHSPLLGGGGASGGIQIGQSVLGGSGASTGGPRFRTQNMGDAHASYSTSFSWSLSSACAVAYAFPPLTSVAVLVLETTNDLARFHAYQAGLLGVGGWVLLWVLRSVLGWYSLSVIIGMGLLGWFWVCASNAANAAPTLARVPYLPHVGPLAEQWVGEE</sequence>
<proteinExistence type="predicted"/>
<dbReference type="PANTHER" id="PTHR36460">
    <property type="entry name" value="UPF0132 DOMAIN PROTEIN (AFU_ORTHOLOGUE AFUA_3G10255)"/>
    <property type="match status" value="1"/>
</dbReference>
<feature type="compositionally biased region" description="Gly residues" evidence="5">
    <location>
        <begin position="59"/>
        <end position="71"/>
    </location>
</feature>
<evidence type="ECO:0000313" key="7">
    <source>
        <dbReference type="EMBL" id="KAK0533761.1"/>
    </source>
</evidence>
<feature type="compositionally biased region" description="Acidic residues" evidence="5">
    <location>
        <begin position="47"/>
        <end position="57"/>
    </location>
</feature>
<evidence type="ECO:0000256" key="2">
    <source>
        <dbReference type="ARBA" id="ARBA00022692"/>
    </source>
</evidence>
<keyword evidence="4 6" id="KW-0472">Membrane</keyword>
<evidence type="ECO:0000256" key="6">
    <source>
        <dbReference type="SAM" id="Phobius"/>
    </source>
</evidence>
<evidence type="ECO:0000256" key="5">
    <source>
        <dbReference type="SAM" id="MobiDB-lite"/>
    </source>
</evidence>
<comment type="subcellular location">
    <subcellularLocation>
        <location evidence="1">Membrane</location>
        <topology evidence="1">Multi-pass membrane protein</topology>
    </subcellularLocation>
</comment>
<dbReference type="AlphaFoldDB" id="A0AAN6GCG5"/>
<evidence type="ECO:0000313" key="8">
    <source>
        <dbReference type="Proteomes" id="UP001176521"/>
    </source>
</evidence>
<feature type="compositionally biased region" description="Low complexity" evidence="5">
    <location>
        <begin position="21"/>
        <end position="46"/>
    </location>
</feature>
<gene>
    <name evidence="7" type="ORF">OC842_002880</name>
</gene>
<dbReference type="Proteomes" id="UP001176521">
    <property type="component" value="Unassembled WGS sequence"/>
</dbReference>
<feature type="transmembrane region" description="Helical" evidence="6">
    <location>
        <begin position="189"/>
        <end position="211"/>
    </location>
</feature>
<organism evidence="7 8">
    <name type="scientific">Tilletia horrida</name>
    <dbReference type="NCBI Taxonomy" id="155126"/>
    <lineage>
        <taxon>Eukaryota</taxon>
        <taxon>Fungi</taxon>
        <taxon>Dikarya</taxon>
        <taxon>Basidiomycota</taxon>
        <taxon>Ustilaginomycotina</taxon>
        <taxon>Exobasidiomycetes</taxon>
        <taxon>Tilletiales</taxon>
        <taxon>Tilletiaceae</taxon>
        <taxon>Tilletia</taxon>
    </lineage>
</organism>
<keyword evidence="2 6" id="KW-0812">Transmembrane</keyword>
<accession>A0AAN6GCG5</accession>
<keyword evidence="3 6" id="KW-1133">Transmembrane helix</keyword>
<feature type="compositionally biased region" description="Low complexity" evidence="5">
    <location>
        <begin position="131"/>
        <end position="140"/>
    </location>
</feature>
<evidence type="ECO:0000256" key="3">
    <source>
        <dbReference type="ARBA" id="ARBA00022989"/>
    </source>
</evidence>
<feature type="transmembrane region" description="Helical" evidence="6">
    <location>
        <begin position="246"/>
        <end position="265"/>
    </location>
</feature>
<name>A0AAN6GCG5_9BASI</name>